<proteinExistence type="predicted"/>
<dbReference type="HOGENOM" id="CLU_2081272_0_0_9"/>
<dbReference type="GeneID" id="92793676"/>
<organism evidence="1 2">
    <name type="scientific">Amedibacillus dolichus DSM 3991</name>
    <dbReference type="NCBI Taxonomy" id="428127"/>
    <lineage>
        <taxon>Bacteria</taxon>
        <taxon>Bacillati</taxon>
        <taxon>Bacillota</taxon>
        <taxon>Erysipelotrichia</taxon>
        <taxon>Erysipelotrichales</taxon>
        <taxon>Erysipelotrichaceae</taxon>
        <taxon>Amedibacillus</taxon>
    </lineage>
</organism>
<sequence length="117" mass="13280">MISKGSKLRVLANYHYKNHPEKNVDILLGETRNGKYQQFQVQDVNQGLNGKVNTGYAYVRAFTNVPLKVGDYVTVKEILAIIKKYKDTIIHIKIEETMPGELVVDDSEVSEEGVYGY</sequence>
<dbReference type="RefSeq" id="WP_004800058.1">
    <property type="nucleotide sequence ID" value="NZ_DS483476.1"/>
</dbReference>
<evidence type="ECO:0000313" key="2">
    <source>
        <dbReference type="Proteomes" id="UP000004090"/>
    </source>
</evidence>
<reference evidence="1 2" key="1">
    <citation type="submission" date="2007-09" db="EMBL/GenBank/DDBJ databases">
        <title>Draft genome sequence of Eubacterium dolichum (DSM 3991).</title>
        <authorList>
            <person name="Sudarsanam P."/>
            <person name="Ley R."/>
            <person name="Guruge J."/>
            <person name="Turnbaugh P.J."/>
            <person name="Mahowald M."/>
            <person name="Liep D."/>
            <person name="Gordon J."/>
        </authorList>
    </citation>
    <scope>NUCLEOTIDE SEQUENCE [LARGE SCALE GENOMIC DNA]</scope>
    <source>
        <strain evidence="1 2">DSM 3991</strain>
    </source>
</reference>
<name>A8RCZ5_9FIRM</name>
<reference evidence="1 2" key="2">
    <citation type="submission" date="2007-09" db="EMBL/GenBank/DDBJ databases">
        <authorList>
            <person name="Fulton L."/>
            <person name="Clifton S."/>
            <person name="Fulton B."/>
            <person name="Xu J."/>
            <person name="Minx P."/>
            <person name="Pepin K.H."/>
            <person name="Johnson M."/>
            <person name="Thiruvilangam P."/>
            <person name="Bhonagiri V."/>
            <person name="Nash W.E."/>
            <person name="Mardis E.R."/>
            <person name="Wilson R.K."/>
        </authorList>
    </citation>
    <scope>NUCLEOTIDE SEQUENCE [LARGE SCALE GENOMIC DNA]</scope>
    <source>
        <strain evidence="1 2">DSM 3991</strain>
    </source>
</reference>
<dbReference type="Proteomes" id="UP000004090">
    <property type="component" value="Unassembled WGS sequence"/>
</dbReference>
<comment type="caution">
    <text evidence="1">The sequence shown here is derived from an EMBL/GenBank/DDBJ whole genome shotgun (WGS) entry which is preliminary data.</text>
</comment>
<evidence type="ECO:0000313" key="1">
    <source>
        <dbReference type="EMBL" id="EDP10947.1"/>
    </source>
</evidence>
<dbReference type="EMBL" id="ABAW02000021">
    <property type="protein sequence ID" value="EDP10947.1"/>
    <property type="molecule type" value="Genomic_DNA"/>
</dbReference>
<dbReference type="AlphaFoldDB" id="A8RCZ5"/>
<gene>
    <name evidence="1" type="ORF">EUBDOL_01546</name>
</gene>
<accession>A8RCZ5</accession>
<protein>
    <submittedName>
        <fullName evidence="1">Uncharacterized protein</fullName>
    </submittedName>
</protein>